<proteinExistence type="predicted"/>
<protein>
    <submittedName>
        <fullName evidence="1">Uncharacterized protein</fullName>
    </submittedName>
</protein>
<sequence length="87" mass="10655">MENNEQHNYNLETIPINQQRSTFYYHKLEELRETHNITLSKLFTINSDADELEAEYKLQMHKINEEKVENIIDHITYLMLLFVYPYF</sequence>
<organism evidence="1">
    <name type="scientific">Tupanvirus soda lake</name>
    <dbReference type="NCBI Taxonomy" id="2126985"/>
    <lineage>
        <taxon>Viruses</taxon>
        <taxon>Varidnaviria</taxon>
        <taxon>Bamfordvirae</taxon>
        <taxon>Nucleocytoviricota</taxon>
        <taxon>Megaviricetes</taxon>
        <taxon>Imitervirales</taxon>
        <taxon>Mimiviridae</taxon>
        <taxon>Megamimivirinae</taxon>
        <taxon>Tupanvirus</taxon>
        <taxon>Tupanvirus salinum</taxon>
    </lineage>
</organism>
<reference evidence="1" key="2">
    <citation type="journal article" date="2018" name="Nat. Commun.">
        <title>Tailed giant Tupanvirus possesses the most complete translational apparatus of the known virosphere.</title>
        <authorList>
            <person name="Abrahao J."/>
            <person name="Silva L."/>
            <person name="Silva L.S."/>
            <person name="Khalil J.Y.B."/>
            <person name="Rodrigues R."/>
            <person name="Arantes T."/>
            <person name="Assis F."/>
            <person name="Boratto P."/>
            <person name="Andrade M."/>
            <person name="Kroon E.G."/>
            <person name="Ribeiro B."/>
            <person name="Bergier I."/>
            <person name="Seligmann H."/>
            <person name="Ghigo E."/>
            <person name="Colson P."/>
            <person name="Levasseur A."/>
            <person name="Kroemer G."/>
            <person name="Raoult D."/>
            <person name="La Scola B."/>
        </authorList>
    </citation>
    <scope>NUCLEOTIDE SEQUENCE [LARGE SCALE GENOMIC DNA]</scope>
    <source>
        <strain evidence="1">Soda lake</strain>
    </source>
</reference>
<evidence type="ECO:0000313" key="1">
    <source>
        <dbReference type="EMBL" id="QKU35424.1"/>
    </source>
</evidence>
<dbReference type="EMBL" id="KY523104">
    <property type="protein sequence ID" value="QKU35424.1"/>
    <property type="molecule type" value="Genomic_DNA"/>
</dbReference>
<reference evidence="1" key="1">
    <citation type="submission" date="2017-01" db="EMBL/GenBank/DDBJ databases">
        <authorList>
            <person name="Assis F.L."/>
            <person name="Abrahao J.S."/>
            <person name="Silva L."/>
            <person name="Khalil J.B."/>
            <person name="Rodrigues R."/>
            <person name="Silva L.S."/>
            <person name="Arantes T."/>
            <person name="Boratto P."/>
            <person name="Andrade M."/>
            <person name="Kroon E.G."/>
            <person name="Ribeiro B."/>
            <person name="Bergier I."/>
            <person name="Seligmann H."/>
            <person name="Ghigo E."/>
            <person name="Colson P."/>
            <person name="Levasseur A."/>
            <person name="Raoult D."/>
            <person name="Scola B.L."/>
        </authorList>
    </citation>
    <scope>NUCLEOTIDE SEQUENCE</scope>
    <source>
        <strain evidence="1">Soda lake</strain>
    </source>
</reference>
<dbReference type="RefSeq" id="YP_010782088.1">
    <property type="nucleotide sequence ID" value="NC_075039.1"/>
</dbReference>
<dbReference type="KEGG" id="vg:80518852"/>
<accession>A0A6N1NLJ0</accession>
<dbReference type="GeneID" id="80518852"/>
<name>A0A6N1NLJ0_9VIRU</name>